<dbReference type="PIRSF" id="PIRSF003180">
    <property type="entry name" value="DiGMPpdiest_YuxH"/>
    <property type="match status" value="1"/>
</dbReference>
<feature type="domain" description="EAL" evidence="1">
    <location>
        <begin position="1"/>
        <end position="219"/>
    </location>
</feature>
<sequence>MKHSFRTTTMPPADRQFFLGRQPIVDRRHELVGYELLFRQGEVDHAEVSDDVVASAAVIQHTFAELGLRSVLGDKLGFINLSEELLMSDLVEVLPREQVVLEILETVPLTPIVVQRCRQLRAAGYRLALDDVIRFDDLQRPLLPLLEVVKLDVVNMTPTAIAELVRQLKPYRVQVLAEKIDTASQRDFCLQLGCDLFQGYYFARPTILCGRPVQPATLLLLRLLAQVTADADNDELEDTLKQAPDLTVHLLKLVNSVAVGQGRKISSVGAALTLLGRAQLQRWVQIMVFARQAGGDAGSDPLVQTAAVRGRMMENLAALHAPGNESFHDRAFMVGMLSLIDALFGLPMTELLPPLNLDDSVQAALLLESGSLGHLLRLVRASEAEDQAQIIDILSRSERWSLDTLNQIQLEALAWASRLSAAQ</sequence>
<accession>A0ABV8MST5</accession>
<keyword evidence="4" id="KW-1185">Reference proteome</keyword>
<dbReference type="InterPro" id="IPR035919">
    <property type="entry name" value="EAL_sf"/>
</dbReference>
<dbReference type="PROSITE" id="PS50883">
    <property type="entry name" value="EAL"/>
    <property type="match status" value="1"/>
</dbReference>
<reference evidence="4" key="1">
    <citation type="journal article" date="2019" name="Int. J. Syst. Evol. Microbiol.">
        <title>The Global Catalogue of Microorganisms (GCM) 10K type strain sequencing project: providing services to taxonomists for standard genome sequencing and annotation.</title>
        <authorList>
            <consortium name="The Broad Institute Genomics Platform"/>
            <consortium name="The Broad Institute Genome Sequencing Center for Infectious Disease"/>
            <person name="Wu L."/>
            <person name="Ma J."/>
        </authorList>
    </citation>
    <scope>NUCLEOTIDE SEQUENCE [LARGE SCALE GENOMIC DNA]</scope>
    <source>
        <strain evidence="4">LMG 29894</strain>
    </source>
</reference>
<dbReference type="Proteomes" id="UP001595791">
    <property type="component" value="Unassembled WGS sequence"/>
</dbReference>
<dbReference type="EMBL" id="JBHSBU010000001">
    <property type="protein sequence ID" value="MFC4161328.1"/>
    <property type="molecule type" value="Genomic_DNA"/>
</dbReference>
<evidence type="ECO:0000313" key="3">
    <source>
        <dbReference type="EMBL" id="MFC4161328.1"/>
    </source>
</evidence>
<dbReference type="InterPro" id="IPR014408">
    <property type="entry name" value="dGMP_Pdiesterase_EAL/HD-GYP"/>
</dbReference>
<organism evidence="3 4">
    <name type="scientific">Chitinimonas lacunae</name>
    <dbReference type="NCBI Taxonomy" id="1963018"/>
    <lineage>
        <taxon>Bacteria</taxon>
        <taxon>Pseudomonadati</taxon>
        <taxon>Pseudomonadota</taxon>
        <taxon>Betaproteobacteria</taxon>
        <taxon>Neisseriales</taxon>
        <taxon>Chitinibacteraceae</taxon>
        <taxon>Chitinimonas</taxon>
    </lineage>
</organism>
<protein>
    <submittedName>
        <fullName evidence="3">EAL and HDOD domain-containing protein</fullName>
    </submittedName>
</protein>
<dbReference type="SUPFAM" id="SSF141868">
    <property type="entry name" value="EAL domain-like"/>
    <property type="match status" value="1"/>
</dbReference>
<proteinExistence type="predicted"/>
<dbReference type="Pfam" id="PF08668">
    <property type="entry name" value="HDOD"/>
    <property type="match status" value="1"/>
</dbReference>
<dbReference type="Gene3D" id="3.20.20.450">
    <property type="entry name" value="EAL domain"/>
    <property type="match status" value="1"/>
</dbReference>
<dbReference type="InterPro" id="IPR013976">
    <property type="entry name" value="HDOD"/>
</dbReference>
<dbReference type="SUPFAM" id="SSF109604">
    <property type="entry name" value="HD-domain/PDEase-like"/>
    <property type="match status" value="1"/>
</dbReference>
<dbReference type="PROSITE" id="PS51833">
    <property type="entry name" value="HDOD"/>
    <property type="match status" value="1"/>
</dbReference>
<comment type="caution">
    <text evidence="3">The sequence shown here is derived from an EMBL/GenBank/DDBJ whole genome shotgun (WGS) entry which is preliminary data.</text>
</comment>
<dbReference type="InterPro" id="IPR001633">
    <property type="entry name" value="EAL_dom"/>
</dbReference>
<dbReference type="Pfam" id="PF00563">
    <property type="entry name" value="EAL"/>
    <property type="match status" value="1"/>
</dbReference>
<dbReference type="PANTHER" id="PTHR33525">
    <property type="match status" value="1"/>
</dbReference>
<feature type="domain" description="HDOD" evidence="2">
    <location>
        <begin position="211"/>
        <end position="404"/>
    </location>
</feature>
<name>A0ABV8MST5_9NEIS</name>
<dbReference type="CDD" id="cd01948">
    <property type="entry name" value="EAL"/>
    <property type="match status" value="1"/>
</dbReference>
<dbReference type="PANTHER" id="PTHR33525:SF4">
    <property type="entry name" value="CYCLIC DI-GMP PHOSPHODIESTERASE CDGJ"/>
    <property type="match status" value="1"/>
</dbReference>
<evidence type="ECO:0000313" key="4">
    <source>
        <dbReference type="Proteomes" id="UP001595791"/>
    </source>
</evidence>
<evidence type="ECO:0000259" key="1">
    <source>
        <dbReference type="PROSITE" id="PS50883"/>
    </source>
</evidence>
<dbReference type="Gene3D" id="1.10.3210.10">
    <property type="entry name" value="Hypothetical protein af1432"/>
    <property type="match status" value="1"/>
</dbReference>
<evidence type="ECO:0000259" key="2">
    <source>
        <dbReference type="PROSITE" id="PS51833"/>
    </source>
</evidence>
<dbReference type="RefSeq" id="WP_378167144.1">
    <property type="nucleotide sequence ID" value="NZ_JBHSBU010000001.1"/>
</dbReference>
<gene>
    <name evidence="3" type="ORF">ACFOW7_18470</name>
</gene>
<dbReference type="InterPro" id="IPR052340">
    <property type="entry name" value="RNase_Y/CdgJ"/>
</dbReference>
<dbReference type="SMART" id="SM00052">
    <property type="entry name" value="EAL"/>
    <property type="match status" value="1"/>
</dbReference>